<feature type="signal peptide" evidence="8">
    <location>
        <begin position="1"/>
        <end position="23"/>
    </location>
</feature>
<dbReference type="InterPro" id="IPR018378">
    <property type="entry name" value="C-type_lectin_CS"/>
</dbReference>
<evidence type="ECO:0000256" key="8">
    <source>
        <dbReference type="SAM" id="SignalP"/>
    </source>
</evidence>
<dbReference type="InterPro" id="IPR016187">
    <property type="entry name" value="CTDL_fold"/>
</dbReference>
<dbReference type="GO" id="GO:0016020">
    <property type="term" value="C:membrane"/>
    <property type="evidence" value="ECO:0007669"/>
    <property type="project" value="UniProtKB-SubCell"/>
</dbReference>
<keyword evidence="7" id="KW-1015">Disulfide bond</keyword>
<evidence type="ECO:0000256" key="6">
    <source>
        <dbReference type="ARBA" id="ARBA00023136"/>
    </source>
</evidence>
<dbReference type="InterPro" id="IPR001304">
    <property type="entry name" value="C-type_lectin-like"/>
</dbReference>
<evidence type="ECO:0000259" key="9">
    <source>
        <dbReference type="PROSITE" id="PS50041"/>
    </source>
</evidence>
<dbReference type="OrthoDB" id="7357196at2759"/>
<evidence type="ECO:0000256" key="3">
    <source>
        <dbReference type="ARBA" id="ARBA00022729"/>
    </source>
</evidence>
<dbReference type="InterPro" id="IPR051505">
    <property type="entry name" value="C-type_lectin_domain"/>
</dbReference>
<evidence type="ECO:0000256" key="7">
    <source>
        <dbReference type="ARBA" id="ARBA00023157"/>
    </source>
</evidence>
<keyword evidence="6" id="KW-0472">Membrane</keyword>
<evidence type="ECO:0000256" key="4">
    <source>
        <dbReference type="ARBA" id="ARBA00022734"/>
    </source>
</evidence>
<keyword evidence="3 8" id="KW-0732">Signal</keyword>
<evidence type="ECO:0000313" key="10">
    <source>
        <dbReference type="EMBL" id="KNC22264.1"/>
    </source>
</evidence>
<keyword evidence="2" id="KW-0812">Transmembrane</keyword>
<dbReference type="PROSITE" id="PS00615">
    <property type="entry name" value="C_TYPE_LECTIN_1"/>
    <property type="match status" value="1"/>
</dbReference>
<sequence>MNIAKETLKVILFFAQSIIFVFATPIEFRADNGELYIIETGEEYNWYQAWLTCSQQNGQLVTINTEEKSKLLQNIFESNQVKFTNLWIGGKASINAAENNMPFYWQSLRQKFSYTQWDKNQPNISLTEPLCVYITNNSKVPYSWISDVCYDLKLGYICEISEDSNSSPTIKEHINFNNHNKIDEMSQHSLLPTDLNRLDNYTTAWRDLVLKAIRKTQINIVRSFFQIEHFIAKLRGIKENVN</sequence>
<dbReference type="EMBL" id="JRES01001522">
    <property type="protein sequence ID" value="KNC22264.1"/>
    <property type="molecule type" value="Genomic_DNA"/>
</dbReference>
<evidence type="ECO:0000256" key="1">
    <source>
        <dbReference type="ARBA" id="ARBA00004479"/>
    </source>
</evidence>
<organism evidence="10 11">
    <name type="scientific">Lucilia cuprina</name>
    <name type="common">Green bottle fly</name>
    <name type="synonym">Australian sheep blowfly</name>
    <dbReference type="NCBI Taxonomy" id="7375"/>
    <lineage>
        <taxon>Eukaryota</taxon>
        <taxon>Metazoa</taxon>
        <taxon>Ecdysozoa</taxon>
        <taxon>Arthropoda</taxon>
        <taxon>Hexapoda</taxon>
        <taxon>Insecta</taxon>
        <taxon>Pterygota</taxon>
        <taxon>Neoptera</taxon>
        <taxon>Endopterygota</taxon>
        <taxon>Diptera</taxon>
        <taxon>Brachycera</taxon>
        <taxon>Muscomorpha</taxon>
        <taxon>Oestroidea</taxon>
        <taxon>Calliphoridae</taxon>
        <taxon>Luciliinae</taxon>
        <taxon>Lucilia</taxon>
    </lineage>
</organism>
<dbReference type="SMART" id="SM00034">
    <property type="entry name" value="CLECT"/>
    <property type="match status" value="1"/>
</dbReference>
<feature type="chain" id="PRO_5005535316" description="C-type lectin domain-containing protein" evidence="8">
    <location>
        <begin position="24"/>
        <end position="242"/>
    </location>
</feature>
<evidence type="ECO:0000256" key="2">
    <source>
        <dbReference type="ARBA" id="ARBA00022692"/>
    </source>
</evidence>
<keyword evidence="4" id="KW-0430">Lectin</keyword>
<evidence type="ECO:0000256" key="5">
    <source>
        <dbReference type="ARBA" id="ARBA00022989"/>
    </source>
</evidence>
<reference evidence="10 11" key="1">
    <citation type="journal article" date="2015" name="Nat. Commun.">
        <title>Lucilia cuprina genome unlocks parasitic fly biology to underpin future interventions.</title>
        <authorList>
            <person name="Anstead C.A."/>
            <person name="Korhonen P.K."/>
            <person name="Young N.D."/>
            <person name="Hall R.S."/>
            <person name="Jex A.R."/>
            <person name="Murali S.C."/>
            <person name="Hughes D.S."/>
            <person name="Lee S.F."/>
            <person name="Perry T."/>
            <person name="Stroehlein A.J."/>
            <person name="Ansell B.R."/>
            <person name="Breugelmans B."/>
            <person name="Hofmann A."/>
            <person name="Qu J."/>
            <person name="Dugan S."/>
            <person name="Lee S.L."/>
            <person name="Chao H."/>
            <person name="Dinh H."/>
            <person name="Han Y."/>
            <person name="Doddapaneni H.V."/>
            <person name="Worley K.C."/>
            <person name="Muzny D.M."/>
            <person name="Ioannidis P."/>
            <person name="Waterhouse R.M."/>
            <person name="Zdobnov E.M."/>
            <person name="James P.J."/>
            <person name="Bagnall N.H."/>
            <person name="Kotze A.C."/>
            <person name="Gibbs R.A."/>
            <person name="Richards S."/>
            <person name="Batterham P."/>
            <person name="Gasser R.B."/>
        </authorList>
    </citation>
    <scope>NUCLEOTIDE SEQUENCE [LARGE SCALE GENOMIC DNA]</scope>
    <source>
        <strain evidence="10 11">LS</strain>
        <tissue evidence="10">Full body</tissue>
    </source>
</reference>
<gene>
    <name evidence="10" type="ORF">FF38_07327</name>
</gene>
<name>A0A0L0BSR5_LUCCU</name>
<dbReference type="CDD" id="cd00037">
    <property type="entry name" value="CLECT"/>
    <property type="match status" value="1"/>
</dbReference>
<keyword evidence="5" id="KW-1133">Transmembrane helix</keyword>
<accession>A0A0L0BSR5</accession>
<comment type="caution">
    <text evidence="10">The sequence shown here is derived from an EMBL/GenBank/DDBJ whole genome shotgun (WGS) entry which is preliminary data.</text>
</comment>
<dbReference type="Gene3D" id="3.10.100.10">
    <property type="entry name" value="Mannose-Binding Protein A, subunit A"/>
    <property type="match status" value="1"/>
</dbReference>
<dbReference type="SUPFAM" id="SSF56436">
    <property type="entry name" value="C-type lectin-like"/>
    <property type="match status" value="1"/>
</dbReference>
<evidence type="ECO:0000313" key="11">
    <source>
        <dbReference type="Proteomes" id="UP000037069"/>
    </source>
</evidence>
<protein>
    <recommendedName>
        <fullName evidence="9">C-type lectin domain-containing protein</fullName>
    </recommendedName>
</protein>
<dbReference type="AlphaFoldDB" id="A0A0L0BSR5"/>
<dbReference type="InterPro" id="IPR016186">
    <property type="entry name" value="C-type_lectin-like/link_sf"/>
</dbReference>
<dbReference type="PROSITE" id="PS50041">
    <property type="entry name" value="C_TYPE_LECTIN_2"/>
    <property type="match status" value="1"/>
</dbReference>
<dbReference type="GO" id="GO:0030246">
    <property type="term" value="F:carbohydrate binding"/>
    <property type="evidence" value="ECO:0007669"/>
    <property type="project" value="UniProtKB-KW"/>
</dbReference>
<proteinExistence type="predicted"/>
<comment type="subcellular location">
    <subcellularLocation>
        <location evidence="1">Membrane</location>
        <topology evidence="1">Single-pass type I membrane protein</topology>
    </subcellularLocation>
</comment>
<dbReference type="Pfam" id="PF00059">
    <property type="entry name" value="Lectin_C"/>
    <property type="match status" value="1"/>
</dbReference>
<dbReference type="Proteomes" id="UP000037069">
    <property type="component" value="Unassembled WGS sequence"/>
</dbReference>
<dbReference type="PANTHER" id="PTHR14789">
    <property type="entry name" value="CHONDROLECTIN VARIANT CHODLFDELTAE"/>
    <property type="match status" value="1"/>
</dbReference>
<keyword evidence="11" id="KW-1185">Reference proteome</keyword>
<feature type="domain" description="C-type lectin" evidence="9">
    <location>
        <begin position="31"/>
        <end position="149"/>
    </location>
</feature>